<accession>A0A9W4TAT4</accession>
<feature type="non-terminal residue" evidence="1">
    <location>
        <position position="1"/>
    </location>
</feature>
<protein>
    <submittedName>
        <fullName evidence="1">13785_t:CDS:1</fullName>
    </submittedName>
</protein>
<keyword evidence="2" id="KW-1185">Reference proteome</keyword>
<comment type="caution">
    <text evidence="1">The sequence shown here is derived from an EMBL/GenBank/DDBJ whole genome shotgun (WGS) entry which is preliminary data.</text>
</comment>
<proteinExistence type="predicted"/>
<evidence type="ECO:0000313" key="1">
    <source>
        <dbReference type="EMBL" id="CAI2199270.1"/>
    </source>
</evidence>
<name>A0A9W4TAT4_9GLOM</name>
<dbReference type="AlphaFoldDB" id="A0A9W4TAT4"/>
<evidence type="ECO:0000313" key="2">
    <source>
        <dbReference type="Proteomes" id="UP001153678"/>
    </source>
</evidence>
<dbReference type="Proteomes" id="UP001153678">
    <property type="component" value="Unassembled WGS sequence"/>
</dbReference>
<reference evidence="1" key="1">
    <citation type="submission" date="2022-08" db="EMBL/GenBank/DDBJ databases">
        <authorList>
            <person name="Kallberg Y."/>
            <person name="Tangrot J."/>
            <person name="Rosling A."/>
        </authorList>
    </citation>
    <scope>NUCLEOTIDE SEQUENCE</scope>
    <source>
        <strain evidence="1">Wild A</strain>
    </source>
</reference>
<dbReference type="OrthoDB" id="2444623at2759"/>
<feature type="non-terminal residue" evidence="1">
    <location>
        <position position="155"/>
    </location>
</feature>
<gene>
    <name evidence="1" type="ORF">FWILDA_LOCUS18990</name>
</gene>
<sequence length="155" mass="17745">TVNNVEKVYEPEINNITNCTPSESSHEIKVDPQSVNINVSQEEIPKCITNSKRETVTNTRSEIERPVEEESSSKIATEFVQVPESISIKRLANSFCQANGARNRSITAKRAEITAWHLFSERFENKVVELRSNDKKLTDQTARKQIYNEMKPYLT</sequence>
<organism evidence="1 2">
    <name type="scientific">Funneliformis geosporum</name>
    <dbReference type="NCBI Taxonomy" id="1117311"/>
    <lineage>
        <taxon>Eukaryota</taxon>
        <taxon>Fungi</taxon>
        <taxon>Fungi incertae sedis</taxon>
        <taxon>Mucoromycota</taxon>
        <taxon>Glomeromycotina</taxon>
        <taxon>Glomeromycetes</taxon>
        <taxon>Glomerales</taxon>
        <taxon>Glomeraceae</taxon>
        <taxon>Funneliformis</taxon>
    </lineage>
</organism>
<dbReference type="EMBL" id="CAMKVN010020811">
    <property type="protein sequence ID" value="CAI2199270.1"/>
    <property type="molecule type" value="Genomic_DNA"/>
</dbReference>